<evidence type="ECO:0000313" key="1">
    <source>
        <dbReference type="EMBL" id="MCH7409951.1"/>
    </source>
</evidence>
<dbReference type="Proteomes" id="UP001165489">
    <property type="component" value="Unassembled WGS sequence"/>
</dbReference>
<evidence type="ECO:0000313" key="2">
    <source>
        <dbReference type="Proteomes" id="UP001165489"/>
    </source>
</evidence>
<name>A0ABS9V0L4_9BACT</name>
<reference evidence="1" key="1">
    <citation type="submission" date="2022-03" db="EMBL/GenBank/DDBJ databases">
        <title>De novo assembled genomes of Belliella spp. (Cyclobacteriaceae) strains.</title>
        <authorList>
            <person name="Szabo A."/>
            <person name="Korponai K."/>
            <person name="Felfoldi T."/>
        </authorList>
    </citation>
    <scope>NUCLEOTIDE SEQUENCE</scope>
    <source>
        <strain evidence="1">DSM 111904</strain>
    </source>
</reference>
<organism evidence="1 2">
    <name type="scientific">Belliella filtrata</name>
    <dbReference type="NCBI Taxonomy" id="2923435"/>
    <lineage>
        <taxon>Bacteria</taxon>
        <taxon>Pseudomonadati</taxon>
        <taxon>Bacteroidota</taxon>
        <taxon>Cytophagia</taxon>
        <taxon>Cytophagales</taxon>
        <taxon>Cyclobacteriaceae</taxon>
        <taxon>Belliella</taxon>
    </lineage>
</organism>
<proteinExistence type="predicted"/>
<sequence>MNDSLITDTSRLIEKDFDLALKEGVDTESDLLEWLKPHVQLLLNRDFERLLQICYRIDLGENLLKKILHESQPEQMVVDLSLAIIRRQKLKIEIRRKYSS</sequence>
<accession>A0ABS9V0L4</accession>
<dbReference type="EMBL" id="JAKZGP010000026">
    <property type="protein sequence ID" value="MCH7409951.1"/>
    <property type="molecule type" value="Genomic_DNA"/>
</dbReference>
<comment type="caution">
    <text evidence="1">The sequence shown here is derived from an EMBL/GenBank/DDBJ whole genome shotgun (WGS) entry which is preliminary data.</text>
</comment>
<keyword evidence="2" id="KW-1185">Reference proteome</keyword>
<gene>
    <name evidence="1" type="ORF">MM239_11150</name>
</gene>
<protein>
    <submittedName>
        <fullName evidence="1">Uncharacterized protein</fullName>
    </submittedName>
</protein>
<dbReference type="RefSeq" id="WP_241348321.1">
    <property type="nucleotide sequence ID" value="NZ_JAKZGP010000026.1"/>
</dbReference>